<dbReference type="Gene3D" id="3.40.50.1010">
    <property type="entry name" value="5'-nuclease"/>
    <property type="match status" value="1"/>
</dbReference>
<reference evidence="2 3" key="1">
    <citation type="journal article" date="2015" name="Nature">
        <title>rRNA introns, odd ribosomes, and small enigmatic genomes across a large radiation of phyla.</title>
        <authorList>
            <person name="Brown C.T."/>
            <person name="Hug L.A."/>
            <person name="Thomas B.C."/>
            <person name="Sharon I."/>
            <person name="Castelle C.J."/>
            <person name="Singh A."/>
            <person name="Wilkins M.J."/>
            <person name="Williams K.H."/>
            <person name="Banfield J.F."/>
        </authorList>
    </citation>
    <scope>NUCLEOTIDE SEQUENCE [LARGE SCALE GENOMIC DNA]</scope>
</reference>
<gene>
    <name evidence="2" type="ORF">UW61_C0023G0004</name>
</gene>
<proteinExistence type="predicted"/>
<name>A0A0G1J5P1_9BACT</name>
<evidence type="ECO:0000259" key="1">
    <source>
        <dbReference type="Pfam" id="PF01850"/>
    </source>
</evidence>
<dbReference type="PANTHER" id="PTHR38826:SF5">
    <property type="entry name" value="RIBONUCLEASE VAPC13"/>
    <property type="match status" value="1"/>
</dbReference>
<dbReference type="PANTHER" id="PTHR38826">
    <property type="entry name" value="RIBONUCLEASE VAPC13"/>
    <property type="match status" value="1"/>
</dbReference>
<organism evidence="2 3">
    <name type="scientific">Candidatus Curtissbacteria bacterium GW2011_GWC1_44_33</name>
    <dbReference type="NCBI Taxonomy" id="1618413"/>
    <lineage>
        <taxon>Bacteria</taxon>
        <taxon>Candidatus Curtissiibacteriota</taxon>
    </lineage>
</organism>
<dbReference type="AlphaFoldDB" id="A0A0G1J5P1"/>
<dbReference type="InterPro" id="IPR052106">
    <property type="entry name" value="PINc/VapC_TA"/>
</dbReference>
<dbReference type="Pfam" id="PF01850">
    <property type="entry name" value="PIN"/>
    <property type="match status" value="1"/>
</dbReference>
<dbReference type="PATRIC" id="fig|1618413.3.peg.314"/>
<evidence type="ECO:0000313" key="2">
    <source>
        <dbReference type="EMBL" id="KKT66638.1"/>
    </source>
</evidence>
<dbReference type="InterPro" id="IPR002716">
    <property type="entry name" value="PIN_dom"/>
</dbReference>
<accession>A0A0G1J5P1</accession>
<protein>
    <submittedName>
        <fullName evidence="2">Putative nucleic acid-binding protein</fullName>
    </submittedName>
</protein>
<dbReference type="SUPFAM" id="SSF88723">
    <property type="entry name" value="PIN domain-like"/>
    <property type="match status" value="1"/>
</dbReference>
<dbReference type="InterPro" id="IPR029060">
    <property type="entry name" value="PIN-like_dom_sf"/>
</dbReference>
<dbReference type="EMBL" id="LCIZ01000023">
    <property type="protein sequence ID" value="KKT66638.1"/>
    <property type="molecule type" value="Genomic_DNA"/>
</dbReference>
<feature type="domain" description="PIN" evidence="1">
    <location>
        <begin position="3"/>
        <end position="127"/>
    </location>
</feature>
<dbReference type="Proteomes" id="UP000033901">
    <property type="component" value="Unassembled WGS sequence"/>
</dbReference>
<sequence>MNYFIDSNIFLRVIVEEDKKSFSECRDLLQKIEDGKFRGFSSNIVMAEIVWVLSSFYKLKKEKILVGLSGIRNLKGLNLVDKFRFDLALRLYSRFQVKFIDSLIASIPEISAKAWQVVSYDRDFDKFGISRVEPDEVLQKWVGKEKIG</sequence>
<comment type="caution">
    <text evidence="2">The sequence shown here is derived from an EMBL/GenBank/DDBJ whole genome shotgun (WGS) entry which is preliminary data.</text>
</comment>
<evidence type="ECO:0000313" key="3">
    <source>
        <dbReference type="Proteomes" id="UP000033901"/>
    </source>
</evidence>